<feature type="signal peptide" evidence="2">
    <location>
        <begin position="1"/>
        <end position="32"/>
    </location>
</feature>
<evidence type="ECO:0000313" key="4">
    <source>
        <dbReference type="EMBL" id="RGE71501.1"/>
    </source>
</evidence>
<feature type="compositionally biased region" description="Low complexity" evidence="1">
    <location>
        <begin position="172"/>
        <end position="195"/>
    </location>
</feature>
<feature type="compositionally biased region" description="Basic and acidic residues" evidence="1">
    <location>
        <begin position="91"/>
        <end position="103"/>
    </location>
</feature>
<dbReference type="RefSeq" id="WP_117530896.1">
    <property type="nucleotide sequence ID" value="NZ_CALBAU010000111.1"/>
</dbReference>
<dbReference type="InterPro" id="IPR051532">
    <property type="entry name" value="Ester_Hydrolysis_Enzymes"/>
</dbReference>
<dbReference type="InterPro" id="IPR036514">
    <property type="entry name" value="SGNH_hydro_sf"/>
</dbReference>
<dbReference type="EMBL" id="QVLU01000010">
    <property type="protein sequence ID" value="RGE71501.1"/>
    <property type="molecule type" value="Genomic_DNA"/>
</dbReference>
<feature type="domain" description="SGNH hydrolase-type esterase" evidence="3">
    <location>
        <begin position="384"/>
        <end position="575"/>
    </location>
</feature>
<dbReference type="AlphaFoldDB" id="A0A3E3IXA6"/>
<evidence type="ECO:0000256" key="1">
    <source>
        <dbReference type="SAM" id="MobiDB-lite"/>
    </source>
</evidence>
<dbReference type="InterPro" id="IPR013830">
    <property type="entry name" value="SGNH_hydro"/>
</dbReference>
<gene>
    <name evidence="4" type="ORF">DWY69_12940</name>
</gene>
<dbReference type="PROSITE" id="PS51257">
    <property type="entry name" value="PROKAR_LIPOPROTEIN"/>
    <property type="match status" value="1"/>
</dbReference>
<comment type="caution">
    <text evidence="4">The sequence shown here is derived from an EMBL/GenBank/DDBJ whole genome shotgun (WGS) entry which is preliminary data.</text>
</comment>
<protein>
    <recommendedName>
        <fullName evidence="3">SGNH hydrolase-type esterase domain-containing protein</fullName>
    </recommendedName>
</protein>
<proteinExistence type="predicted"/>
<name>A0A3E3IXA6_9FIRM</name>
<feature type="region of interest" description="Disordered" evidence="1">
    <location>
        <begin position="43"/>
        <end position="321"/>
    </location>
</feature>
<dbReference type="Pfam" id="PF13472">
    <property type="entry name" value="Lipase_GDSL_2"/>
    <property type="match status" value="1"/>
</dbReference>
<organism evidence="4 5">
    <name type="scientific">Eisenbergiella massiliensis</name>
    <dbReference type="NCBI Taxonomy" id="1720294"/>
    <lineage>
        <taxon>Bacteria</taxon>
        <taxon>Bacillati</taxon>
        <taxon>Bacillota</taxon>
        <taxon>Clostridia</taxon>
        <taxon>Lachnospirales</taxon>
        <taxon>Lachnospiraceae</taxon>
        <taxon>Eisenbergiella</taxon>
    </lineage>
</organism>
<feature type="chain" id="PRO_5017828341" description="SGNH hydrolase-type esterase domain-containing protein" evidence="2">
    <location>
        <begin position="33"/>
        <end position="599"/>
    </location>
</feature>
<feature type="compositionally biased region" description="Basic and acidic residues" evidence="1">
    <location>
        <begin position="263"/>
        <end position="280"/>
    </location>
</feature>
<dbReference type="Proteomes" id="UP000261166">
    <property type="component" value="Unassembled WGS sequence"/>
</dbReference>
<dbReference type="Gene3D" id="3.40.50.1110">
    <property type="entry name" value="SGNH hydrolase"/>
    <property type="match status" value="1"/>
</dbReference>
<reference evidence="4 5" key="1">
    <citation type="submission" date="2018-08" db="EMBL/GenBank/DDBJ databases">
        <title>A genome reference for cultivated species of the human gut microbiota.</title>
        <authorList>
            <person name="Zou Y."/>
            <person name="Xue W."/>
            <person name="Luo G."/>
        </authorList>
    </citation>
    <scope>NUCLEOTIDE SEQUENCE [LARGE SCALE GENOMIC DNA]</scope>
    <source>
        <strain evidence="4 5">AF26-4BH</strain>
    </source>
</reference>
<evidence type="ECO:0000256" key="2">
    <source>
        <dbReference type="SAM" id="SignalP"/>
    </source>
</evidence>
<dbReference type="CDD" id="cd00229">
    <property type="entry name" value="SGNH_hydrolase"/>
    <property type="match status" value="1"/>
</dbReference>
<feature type="compositionally biased region" description="Low complexity" evidence="1">
    <location>
        <begin position="57"/>
        <end position="71"/>
    </location>
</feature>
<feature type="compositionally biased region" description="Low complexity" evidence="1">
    <location>
        <begin position="281"/>
        <end position="321"/>
    </location>
</feature>
<keyword evidence="2" id="KW-0732">Signal</keyword>
<sequence>MKNLNFLAVTGCGLLAVFLISFTAACSRQSGAADAPVMQADSGGLQSVGTVDKTENGSADAGQAADDSGASVQDSVSHESVGQAQEATAKTGKDSEGAADGKQDTGQTMDRGGEEAGDTGQVSGNDGGEGRDESLVSGNDSAEAGDTGQVSGNDSAEAGDAGQVSGNDNGESAGQNQVSGNNSGASVSGNQVSGNSGPGSDGGENQISGNRIPARQLLRPCGGSVSGSSISENDISGNSLSGSTSGNSISANSISQNSTGGNKDSKKENSSGSESGKEESGGSSSDSTVSGSSTSGNSVSGSSTSGNSVSGSSASGNSVSDSDIIAHMGRNTAKLEDPFDRKHYTLAQRQEVRSSHKETLLANELDKQTISGNNIDFSDIKITCLGDSITQAVNLDNLDNYQELAYPHILQETLDARKVYNLGIGGSSIGRYWADAFVDRYQKIPEDSDIILVMGGTNDEFCASLVEFGNSAERKRRTFWGDLDELMDGLKTDYPNAEVIFMTPLPNSLQDYLKIQHPYLIPQDKFADVIKELADEHGMEVIDLYNSNILDGHDKDNVLHFMPDGVHPNAEGYEILGEHVAADLIRILQSRQKKGTDSQ</sequence>
<feature type="compositionally biased region" description="Polar residues" evidence="1">
    <location>
        <begin position="72"/>
        <end position="88"/>
    </location>
</feature>
<feature type="compositionally biased region" description="Low complexity" evidence="1">
    <location>
        <begin position="235"/>
        <end position="262"/>
    </location>
</feature>
<evidence type="ECO:0000259" key="3">
    <source>
        <dbReference type="Pfam" id="PF13472"/>
    </source>
</evidence>
<dbReference type="SUPFAM" id="SSF52266">
    <property type="entry name" value="SGNH hydrolase"/>
    <property type="match status" value="1"/>
</dbReference>
<evidence type="ECO:0000313" key="5">
    <source>
        <dbReference type="Proteomes" id="UP000261166"/>
    </source>
</evidence>
<dbReference type="OrthoDB" id="9777593at2"/>
<accession>A0A3E3IXA6</accession>
<dbReference type="PANTHER" id="PTHR30383">
    <property type="entry name" value="THIOESTERASE 1/PROTEASE 1/LYSOPHOSPHOLIPASE L1"/>
    <property type="match status" value="1"/>
</dbReference>